<dbReference type="Proteomes" id="UP001217500">
    <property type="component" value="Chromosome"/>
</dbReference>
<dbReference type="Gene3D" id="3.40.50.1370">
    <property type="entry name" value="Aspartate/ornithine carbamoyltransferase"/>
    <property type="match status" value="2"/>
</dbReference>
<dbReference type="KEGG" id="gso:PH603_15070"/>
<protein>
    <submittedName>
        <fullName evidence="6">Aspartate carbamoyltransferase</fullName>
    </submittedName>
</protein>
<gene>
    <name evidence="6" type="ORF">PH603_15070</name>
</gene>
<dbReference type="InterPro" id="IPR006130">
    <property type="entry name" value="Asp/Orn_carbamoylTrfase"/>
</dbReference>
<evidence type="ECO:0000313" key="7">
    <source>
        <dbReference type="Proteomes" id="UP001217500"/>
    </source>
</evidence>
<dbReference type="Pfam" id="PF02729">
    <property type="entry name" value="OTCace_N"/>
    <property type="match status" value="1"/>
</dbReference>
<dbReference type="InterPro" id="IPR006132">
    <property type="entry name" value="Asp/Orn_carbamoyltranf_P-bd"/>
</dbReference>
<feature type="domain" description="Aspartate/ornithine carbamoyltransferase Asp/Orn-binding" evidence="4">
    <location>
        <begin position="205"/>
        <end position="351"/>
    </location>
</feature>
<evidence type="ECO:0000256" key="3">
    <source>
        <dbReference type="RuleBase" id="RU003634"/>
    </source>
</evidence>
<reference evidence="6" key="1">
    <citation type="submission" date="2023-01" db="EMBL/GenBank/DDBJ databases">
        <title>The genome sequence of Kordiimonadaceae bacterium 6D33.</title>
        <authorList>
            <person name="Liu Y."/>
        </authorList>
    </citation>
    <scope>NUCLEOTIDE SEQUENCE</scope>
    <source>
        <strain evidence="6">6D33</strain>
    </source>
</reference>
<dbReference type="GO" id="GO:0016597">
    <property type="term" value="F:amino acid binding"/>
    <property type="evidence" value="ECO:0007669"/>
    <property type="project" value="InterPro"/>
</dbReference>
<evidence type="ECO:0000313" key="6">
    <source>
        <dbReference type="EMBL" id="WCL53858.1"/>
    </source>
</evidence>
<dbReference type="PRINTS" id="PR00101">
    <property type="entry name" value="ATCASE"/>
</dbReference>
<dbReference type="EMBL" id="CP116805">
    <property type="protein sequence ID" value="WCL53858.1"/>
    <property type="molecule type" value="Genomic_DNA"/>
</dbReference>
<comment type="similarity">
    <text evidence="3">Belongs to the aspartate/ornithine carbamoyltransferase superfamily.</text>
</comment>
<organism evidence="6 7">
    <name type="scientific">Gimibacter soli</name>
    <dbReference type="NCBI Taxonomy" id="3024400"/>
    <lineage>
        <taxon>Bacteria</taxon>
        <taxon>Pseudomonadati</taxon>
        <taxon>Pseudomonadota</taxon>
        <taxon>Alphaproteobacteria</taxon>
        <taxon>Kordiimonadales</taxon>
        <taxon>Temperatibacteraceae</taxon>
        <taxon>Gimibacter</taxon>
    </lineage>
</organism>
<comment type="function">
    <text evidence="1">Reversibly catalyzes the transfer of the carbamoyl group from carbamoyl phosphate (CP) to the N(epsilon) atom of ornithine (ORN) to produce L-citrulline.</text>
</comment>
<dbReference type="GO" id="GO:0005829">
    <property type="term" value="C:cytosol"/>
    <property type="evidence" value="ECO:0007669"/>
    <property type="project" value="TreeGrafter"/>
</dbReference>
<dbReference type="PANTHER" id="PTHR45753">
    <property type="entry name" value="ORNITHINE CARBAMOYLTRANSFERASE, MITOCHONDRIAL"/>
    <property type="match status" value="1"/>
</dbReference>
<dbReference type="AlphaFoldDB" id="A0AAE9XMS4"/>
<evidence type="ECO:0000256" key="1">
    <source>
        <dbReference type="ARBA" id="ARBA00003822"/>
    </source>
</evidence>
<sequence length="363" mass="40493">MVRAEAAIFEGAASFEPTRPDVYGDAHPRDLLRAIHEEHDYLRALAHSHIASAAQFERPLLMQLFRLAAKYEANPERYGTPLKPLAGKLLISAFYEPSTRTRLSFESAWHRLGGDIMSITDRSTTGIAKGESLSDVAEMFNNYGDCVVLRDSRAESVMEMMNSLRIPIINAGNGCDEHPTQALADLYAIMKWRPDLLADKPENPIRIGIVGVPERMRTVRSLLTLLSRFSDAIEEVVVVHDGKQEPLFAPEQRENLMRDGLTISETSDLNGVLPTLDVVYINAIAWVKDSFEVMGEELKLDASSPLKSSAIVLHPLARGPELCTSLDNTPHNWYFAQARGAVFIRMALLTCMVQRTEMVMDIV</sequence>
<dbReference type="PROSITE" id="PS00097">
    <property type="entry name" value="CARBAMOYLTRANSFERASE"/>
    <property type="match status" value="1"/>
</dbReference>
<evidence type="ECO:0000259" key="5">
    <source>
        <dbReference type="Pfam" id="PF02729"/>
    </source>
</evidence>
<dbReference type="Pfam" id="PF00185">
    <property type="entry name" value="OTCace"/>
    <property type="match status" value="1"/>
</dbReference>
<evidence type="ECO:0000259" key="4">
    <source>
        <dbReference type="Pfam" id="PF00185"/>
    </source>
</evidence>
<keyword evidence="2 3" id="KW-0808">Transferase</keyword>
<feature type="domain" description="Aspartate/ornithine carbamoyltransferase carbamoyl-P binding" evidence="5">
    <location>
        <begin position="49"/>
        <end position="190"/>
    </location>
</feature>
<dbReference type="PRINTS" id="PR00100">
    <property type="entry name" value="AOTCASE"/>
</dbReference>
<dbReference type="SUPFAM" id="SSF53671">
    <property type="entry name" value="Aspartate/ornithine carbamoyltransferase"/>
    <property type="match status" value="1"/>
</dbReference>
<proteinExistence type="inferred from homology"/>
<dbReference type="InterPro" id="IPR036901">
    <property type="entry name" value="Asp/Orn_carbamoylTrfase_sf"/>
</dbReference>
<evidence type="ECO:0000256" key="2">
    <source>
        <dbReference type="ARBA" id="ARBA00022679"/>
    </source>
</evidence>
<dbReference type="PANTHER" id="PTHR45753:SF6">
    <property type="entry name" value="ASPARTATE CARBAMOYLTRANSFERASE"/>
    <property type="match status" value="1"/>
</dbReference>
<dbReference type="GO" id="GO:0016743">
    <property type="term" value="F:carboxyl- or carbamoyltransferase activity"/>
    <property type="evidence" value="ECO:0007669"/>
    <property type="project" value="InterPro"/>
</dbReference>
<accession>A0AAE9XMS4</accession>
<dbReference type="GO" id="GO:0006520">
    <property type="term" value="P:amino acid metabolic process"/>
    <property type="evidence" value="ECO:0007669"/>
    <property type="project" value="InterPro"/>
</dbReference>
<dbReference type="InterPro" id="IPR006131">
    <property type="entry name" value="Asp_carbamoyltransf_Asp/Orn-bd"/>
</dbReference>
<keyword evidence="7" id="KW-1185">Reference proteome</keyword>
<dbReference type="RefSeq" id="WP_289503515.1">
    <property type="nucleotide sequence ID" value="NZ_CP116805.1"/>
</dbReference>
<name>A0AAE9XMS4_9PROT</name>